<evidence type="ECO:0000259" key="3">
    <source>
        <dbReference type="Pfam" id="PF02894"/>
    </source>
</evidence>
<gene>
    <name evidence="4" type="ORF">FC21_GL001498</name>
</gene>
<comment type="similarity">
    <text evidence="1">Belongs to the Gfo/Idh/MocA family.</text>
</comment>
<protein>
    <submittedName>
        <fullName evidence="4">Oxidoreductase</fullName>
    </submittedName>
</protein>
<dbReference type="GO" id="GO:0000166">
    <property type="term" value="F:nucleotide binding"/>
    <property type="evidence" value="ECO:0007669"/>
    <property type="project" value="InterPro"/>
</dbReference>
<reference evidence="4 5" key="1">
    <citation type="journal article" date="2015" name="Genome Announc.">
        <title>Expanding the biotechnology potential of lactobacilli through comparative genomics of 213 strains and associated genera.</title>
        <authorList>
            <person name="Sun Z."/>
            <person name="Harris H.M."/>
            <person name="McCann A."/>
            <person name="Guo C."/>
            <person name="Argimon S."/>
            <person name="Zhang W."/>
            <person name="Yang X."/>
            <person name="Jeffery I.B."/>
            <person name="Cooney J.C."/>
            <person name="Kagawa T.F."/>
            <person name="Liu W."/>
            <person name="Song Y."/>
            <person name="Salvetti E."/>
            <person name="Wrobel A."/>
            <person name="Rasinkangas P."/>
            <person name="Parkhill J."/>
            <person name="Rea M.C."/>
            <person name="O'Sullivan O."/>
            <person name="Ritari J."/>
            <person name="Douillard F.P."/>
            <person name="Paul Ross R."/>
            <person name="Yang R."/>
            <person name="Briner A.E."/>
            <person name="Felis G.E."/>
            <person name="de Vos W.M."/>
            <person name="Barrangou R."/>
            <person name="Klaenhammer T.R."/>
            <person name="Caufield P.W."/>
            <person name="Cui Y."/>
            <person name="Zhang H."/>
            <person name="O'Toole P.W."/>
        </authorList>
    </citation>
    <scope>NUCLEOTIDE SEQUENCE [LARGE SCALE GENOMIC DNA]</scope>
    <source>
        <strain evidence="4 5">DSM 18793</strain>
    </source>
</reference>
<dbReference type="EMBL" id="AZGC01000039">
    <property type="protein sequence ID" value="KRL94026.1"/>
    <property type="molecule type" value="Genomic_DNA"/>
</dbReference>
<dbReference type="Proteomes" id="UP000051084">
    <property type="component" value="Unassembled WGS sequence"/>
</dbReference>
<comment type="caution">
    <text evidence="4">The sequence shown here is derived from an EMBL/GenBank/DDBJ whole genome shotgun (WGS) entry which is preliminary data.</text>
</comment>
<dbReference type="InterPro" id="IPR000683">
    <property type="entry name" value="Gfo/Idh/MocA-like_OxRdtase_N"/>
</dbReference>
<dbReference type="STRING" id="417373.GCA_001570685_00589"/>
<evidence type="ECO:0000313" key="4">
    <source>
        <dbReference type="EMBL" id="KRL94026.1"/>
    </source>
</evidence>
<keyword evidence="5" id="KW-1185">Reference proteome</keyword>
<dbReference type="SUPFAM" id="SSF55347">
    <property type="entry name" value="Glyceraldehyde-3-phosphate dehydrogenase-like, C-terminal domain"/>
    <property type="match status" value="1"/>
</dbReference>
<dbReference type="PANTHER" id="PTHR43708">
    <property type="entry name" value="CONSERVED EXPRESSED OXIDOREDUCTASE (EUROFUNG)"/>
    <property type="match status" value="1"/>
</dbReference>
<evidence type="ECO:0000259" key="2">
    <source>
        <dbReference type="Pfam" id="PF01408"/>
    </source>
</evidence>
<dbReference type="Pfam" id="PF02894">
    <property type="entry name" value="GFO_IDH_MocA_C"/>
    <property type="match status" value="1"/>
</dbReference>
<dbReference type="PATRIC" id="fig|1423742.4.peg.1552"/>
<proteinExistence type="inferred from homology"/>
<name>A0A0R1UQZ0_9LACO</name>
<dbReference type="InterPro" id="IPR051317">
    <property type="entry name" value="Gfo/Idh/MocA_oxidoreduct"/>
</dbReference>
<dbReference type="SUPFAM" id="SSF51735">
    <property type="entry name" value="NAD(P)-binding Rossmann-fold domains"/>
    <property type="match status" value="1"/>
</dbReference>
<accession>A0A0R1UQZ0</accession>
<dbReference type="InterPro" id="IPR004104">
    <property type="entry name" value="Gfo/Idh/MocA-like_OxRdtase_C"/>
</dbReference>
<sequence length="374" mass="43146">MVFFDTINHNDATFTFIGGFTMSNQQLTIGYYGNGKSTNRYHLPFLMRRQAKIRVKTIYARTLKNDWPRWENITYTNQVDDLLTDTTIDVVVVTTPPETHYQIAKQVLLAGKNVVLEKPFTHSVAEAQELFDLAKAKGLMIQGYQNRRFDSDFLTTQSVIESGKLGPLTEVEMHFDYFRPEVPLATDHYDKASSYVYNHACHTVDQVLAYFGQPTSYHADVRQLLGTGRMNDYFDLDFYYQPETSAMPITPGGLKVSIKSSYFRIKPRPSFVVYGQRGMFMKADKDRQEADLKKFYLPDHDDFGLDQPQHYGTLTYYDDQGQYHEEAVPTVPGDNGRFYDALYDTLINHQPVLVTEAQTMQQMMILDRITQPLK</sequence>
<dbReference type="PANTHER" id="PTHR43708:SF7">
    <property type="entry name" value="OXIDOREDUCTASE"/>
    <property type="match status" value="1"/>
</dbReference>
<feature type="domain" description="Gfo/Idh/MocA-like oxidoreductase C-terminal" evidence="3">
    <location>
        <begin position="159"/>
        <end position="371"/>
    </location>
</feature>
<dbReference type="Gene3D" id="3.30.360.10">
    <property type="entry name" value="Dihydrodipicolinate Reductase, domain 2"/>
    <property type="match status" value="1"/>
</dbReference>
<dbReference type="Gene3D" id="3.40.50.720">
    <property type="entry name" value="NAD(P)-binding Rossmann-like Domain"/>
    <property type="match status" value="1"/>
</dbReference>
<dbReference type="AlphaFoldDB" id="A0A0R1UQZ0"/>
<evidence type="ECO:0000313" key="5">
    <source>
        <dbReference type="Proteomes" id="UP000051084"/>
    </source>
</evidence>
<feature type="domain" description="Gfo/Idh/MocA-like oxidoreductase N-terminal" evidence="2">
    <location>
        <begin position="32"/>
        <end position="142"/>
    </location>
</feature>
<evidence type="ECO:0000256" key="1">
    <source>
        <dbReference type="ARBA" id="ARBA00010928"/>
    </source>
</evidence>
<organism evidence="4 5">
    <name type="scientific">Limosilactobacillus equigenerosi DSM 18793 = JCM 14505</name>
    <dbReference type="NCBI Taxonomy" id="1423742"/>
    <lineage>
        <taxon>Bacteria</taxon>
        <taxon>Bacillati</taxon>
        <taxon>Bacillota</taxon>
        <taxon>Bacilli</taxon>
        <taxon>Lactobacillales</taxon>
        <taxon>Lactobacillaceae</taxon>
        <taxon>Limosilactobacillus</taxon>
    </lineage>
</organism>
<dbReference type="InterPro" id="IPR036291">
    <property type="entry name" value="NAD(P)-bd_dom_sf"/>
</dbReference>
<dbReference type="Pfam" id="PF01408">
    <property type="entry name" value="GFO_IDH_MocA"/>
    <property type="match status" value="1"/>
</dbReference>